<protein>
    <recommendedName>
        <fullName evidence="3">Protein kinase domain-containing protein</fullName>
    </recommendedName>
</protein>
<dbReference type="InterPro" id="IPR011009">
    <property type="entry name" value="Kinase-like_dom_sf"/>
</dbReference>
<feature type="region of interest" description="Disordered" evidence="2">
    <location>
        <begin position="1428"/>
        <end position="1455"/>
    </location>
</feature>
<evidence type="ECO:0000313" key="4">
    <source>
        <dbReference type="EMBL" id="MQL98615.1"/>
    </source>
</evidence>
<dbReference type="PANTHER" id="PTHR48008">
    <property type="entry name" value="LEUCINE-RICH REPEAT RECEPTOR-LIKE PROTEIN KINASE IMK3-RELATED"/>
    <property type="match status" value="1"/>
</dbReference>
<evidence type="ECO:0000259" key="3">
    <source>
        <dbReference type="PROSITE" id="PS50011"/>
    </source>
</evidence>
<dbReference type="GO" id="GO:0004672">
    <property type="term" value="F:protein kinase activity"/>
    <property type="evidence" value="ECO:0007669"/>
    <property type="project" value="InterPro"/>
</dbReference>
<dbReference type="GO" id="GO:0005524">
    <property type="term" value="F:ATP binding"/>
    <property type="evidence" value="ECO:0007669"/>
    <property type="project" value="InterPro"/>
</dbReference>
<dbReference type="SUPFAM" id="SSF56112">
    <property type="entry name" value="Protein kinase-like (PK-like)"/>
    <property type="match status" value="3"/>
</dbReference>
<reference evidence="4" key="1">
    <citation type="submission" date="2017-07" db="EMBL/GenBank/DDBJ databases">
        <title>Taro Niue Genome Assembly and Annotation.</title>
        <authorList>
            <person name="Atibalentja N."/>
            <person name="Keating K."/>
            <person name="Fields C.J."/>
        </authorList>
    </citation>
    <scope>NUCLEOTIDE SEQUENCE</scope>
    <source>
        <strain evidence="4">Niue_2</strain>
        <tissue evidence="4">Leaf</tissue>
    </source>
</reference>
<comment type="caution">
    <text evidence="4">The sequence shown here is derived from an EMBL/GenBank/DDBJ whole genome shotgun (WGS) entry which is preliminary data.</text>
</comment>
<keyword evidence="5" id="KW-1185">Reference proteome</keyword>
<dbReference type="InterPro" id="IPR000719">
    <property type="entry name" value="Prot_kinase_dom"/>
</dbReference>
<evidence type="ECO:0000256" key="1">
    <source>
        <dbReference type="SAM" id="Coils"/>
    </source>
</evidence>
<feature type="region of interest" description="Disordered" evidence="2">
    <location>
        <begin position="1"/>
        <end position="34"/>
    </location>
</feature>
<feature type="coiled-coil region" evidence="1">
    <location>
        <begin position="846"/>
        <end position="901"/>
    </location>
</feature>
<dbReference type="InterPro" id="IPR001245">
    <property type="entry name" value="Ser-Thr/Tyr_kinase_cat_dom"/>
</dbReference>
<evidence type="ECO:0000256" key="2">
    <source>
        <dbReference type="SAM" id="MobiDB-lite"/>
    </source>
</evidence>
<dbReference type="Pfam" id="PF07714">
    <property type="entry name" value="PK_Tyr_Ser-Thr"/>
    <property type="match status" value="3"/>
</dbReference>
<dbReference type="EMBL" id="NMUH01002216">
    <property type="protein sequence ID" value="MQL98615.1"/>
    <property type="molecule type" value="Genomic_DNA"/>
</dbReference>
<proteinExistence type="predicted"/>
<dbReference type="PANTHER" id="PTHR48008:SF6">
    <property type="entry name" value="LEUCINE-RICH REPEAT RECEPTOR-LIKE PROTEIN KINASE IMK3-RELATED"/>
    <property type="match status" value="1"/>
</dbReference>
<evidence type="ECO:0000313" key="5">
    <source>
        <dbReference type="Proteomes" id="UP000652761"/>
    </source>
</evidence>
<accession>A0A843VRM1</accession>
<feature type="compositionally biased region" description="Basic and acidic residues" evidence="2">
    <location>
        <begin position="1"/>
        <end position="10"/>
    </location>
</feature>
<feature type="compositionally biased region" description="Low complexity" evidence="2">
    <location>
        <begin position="569"/>
        <end position="579"/>
    </location>
</feature>
<gene>
    <name evidence="4" type="ORF">Taro_031337</name>
</gene>
<sequence length="1455" mass="160377">MGRKGSDPSRKNTAHATTATRDKEPGTPGGSWASEISPGQAGIVHFEGYRTFTFDELLSPDREFLGKYNYDGDDLGYYTSWTMYKSTLKDGSQVVVRKLRPMGFLDFVTGVNLLGKIRHSNLLAPRAYYYIPARNGVEPNDCLVFDYFPDFLHARGNSPPIDWSTRMNIALGVARGLHHLHTQGNMFHGNLNSVNVLLDYHVNPKIGAYGLPQLMEINRIYAYHAPELSNLSKVNTKTDVYSLGVIMLELLLTGKPPTGLDKTQWVASITKVKTAQPGFLDTLKLALKCVDASPDVRPEMQKVLQQLEKIKSNFEKTTLSPTTKGGNKPNDAGAAAASTVPKLFEYDLIFQIRHSNLLEPKGYDFIGFCPGEKVVIFEHMPKGNLSDFLHARGNSPPIDWPTRMNIALGVARGLHHLHTQGNMVHGNLNSVNVLLNYHVNPKIGAYGLPQFMEINRIYAYDAPELSNRSKVNTKTDVYSLGVIMLELLLTGKPPTGLDKTQWVASIIKVKTAQPGFLDTLKLALKCVDASPDVRPEMQKVLQQLEKIKSKFEKTTLSPTTKGGNKPNDTGAATASTITTPSPPTAERTASPFKDDGVRTPLTVNNFVNDGKLPQACASENVISSPLASSASDAEAMPAPINSSKHKDENLTKMTPQGDLKDSEIPNPTQAEEITQNPFVNEELEALNPAEHRTGLRMDTESCNAVSQGTGASPLSRIDWATVDIQVHLHVPTSPPLISSDPDSGYQRYFQTLYDLAHRSPPLPCNVLEVQLNSMIMGLHSLGYPLDTWVKAANLVLVLAKKQEYIEQHVDDYKVHMEMQLKEFTSAITPAKEEITITQSDIAVLEQEELDETIGKLEDQLALLKTQRQEVVNSLTMARDVLAVAEAKVESISVRMNCLNQQYSAISNLRRAMLLELPSLAEVFDSNFQEHNNRKLKKKGGVESGSDELAALGKPRGALKNSPCYPIDWLTRLNIAIGITRGLHHLHTYENIVHGNLNSRNVLLDSHNNAKIAGYGLSKLLTPEAASSSFMEINRISAYHAPELFNLSKMTTQTDVYSLGVIMLELLRGESLTGLDKRQWVASITKVETTEEPGFRDTLKLALKCADASPDVRPEMQKVLQQLEEIKSKFEKTTLSPTTKGGNKPNDAGAAAASTITTPFPPTAERTASPFKDDGVRTPLTSNNFVNDGKRPQACASENIISSPLASSASGAEAMPAPINSCKHKDENLAKMTLQGDLKDSEIPNPTQAEEITQNPFVNEELEALNPAEHLTGLRMDTESCNAVSQGTGASPLSSIDWATVNIQVHLHVPTLPPLISSDPDSGYQRYFQALYDLFHHSPPLPCKVLEMQLNRMIMGLHSLGYPLDTWVKAANLVLVFAKKQEYIEQHVDNYKVHMEMQLKEFISAITPANEQMAGTQSDIAVLEHKQEELDKTIGESDDNTHIDGEDQEDERSSYS</sequence>
<organism evidence="4 5">
    <name type="scientific">Colocasia esculenta</name>
    <name type="common">Wild taro</name>
    <name type="synonym">Arum esculentum</name>
    <dbReference type="NCBI Taxonomy" id="4460"/>
    <lineage>
        <taxon>Eukaryota</taxon>
        <taxon>Viridiplantae</taxon>
        <taxon>Streptophyta</taxon>
        <taxon>Embryophyta</taxon>
        <taxon>Tracheophyta</taxon>
        <taxon>Spermatophyta</taxon>
        <taxon>Magnoliopsida</taxon>
        <taxon>Liliopsida</taxon>
        <taxon>Araceae</taxon>
        <taxon>Aroideae</taxon>
        <taxon>Colocasieae</taxon>
        <taxon>Colocasia</taxon>
    </lineage>
</organism>
<dbReference type="InterPro" id="IPR052451">
    <property type="entry name" value="Ser/Thr_kinase-like"/>
</dbReference>
<feature type="domain" description="Protein kinase" evidence="3">
    <location>
        <begin position="200"/>
        <end position="547"/>
    </location>
</feature>
<feature type="region of interest" description="Disordered" evidence="2">
    <location>
        <begin position="1133"/>
        <end position="1189"/>
    </location>
</feature>
<feature type="domain" description="Protein kinase" evidence="3">
    <location>
        <begin position="847"/>
        <end position="1125"/>
    </location>
</feature>
<dbReference type="Gene3D" id="1.10.510.10">
    <property type="entry name" value="Transferase(Phosphotransferase) domain 1"/>
    <property type="match status" value="3"/>
</dbReference>
<feature type="region of interest" description="Disordered" evidence="2">
    <location>
        <begin position="552"/>
        <end position="598"/>
    </location>
</feature>
<name>A0A843VRM1_COLES</name>
<keyword evidence="1" id="KW-0175">Coiled coil</keyword>
<dbReference type="Proteomes" id="UP000652761">
    <property type="component" value="Unassembled WGS sequence"/>
</dbReference>
<feature type="region of interest" description="Disordered" evidence="2">
    <location>
        <begin position="628"/>
        <end position="651"/>
    </location>
</feature>
<dbReference type="PROSITE" id="PS50011">
    <property type="entry name" value="PROTEIN_KINASE_DOM"/>
    <property type="match status" value="2"/>
</dbReference>